<dbReference type="EMBL" id="JAVREO010000018">
    <property type="protein sequence ID" value="MDT0269613.1"/>
    <property type="molecule type" value="Genomic_DNA"/>
</dbReference>
<gene>
    <name evidence="4" type="ORF">RM844_25340</name>
</gene>
<evidence type="ECO:0000256" key="2">
    <source>
        <dbReference type="SAM" id="SignalP"/>
    </source>
</evidence>
<dbReference type="Pfam" id="PF14016">
    <property type="entry name" value="DUF4232"/>
    <property type="match status" value="1"/>
</dbReference>
<feature type="region of interest" description="Disordered" evidence="1">
    <location>
        <begin position="27"/>
        <end position="111"/>
    </location>
</feature>
<dbReference type="Proteomes" id="UP001183410">
    <property type="component" value="Unassembled WGS sequence"/>
</dbReference>
<feature type="compositionally biased region" description="Acidic residues" evidence="1">
    <location>
        <begin position="47"/>
        <end position="58"/>
    </location>
</feature>
<evidence type="ECO:0000313" key="5">
    <source>
        <dbReference type="Proteomes" id="UP001183410"/>
    </source>
</evidence>
<feature type="domain" description="DUF4232" evidence="3">
    <location>
        <begin position="100"/>
        <end position="226"/>
    </location>
</feature>
<organism evidence="4 5">
    <name type="scientific">Streptomyces chisholmiae</name>
    <dbReference type="NCBI Taxonomy" id="3075540"/>
    <lineage>
        <taxon>Bacteria</taxon>
        <taxon>Bacillati</taxon>
        <taxon>Actinomycetota</taxon>
        <taxon>Actinomycetes</taxon>
        <taxon>Kitasatosporales</taxon>
        <taxon>Streptomycetaceae</taxon>
        <taxon>Streptomyces</taxon>
    </lineage>
</organism>
<feature type="compositionally biased region" description="Acidic residues" evidence="1">
    <location>
        <begin position="67"/>
        <end position="76"/>
    </location>
</feature>
<comment type="caution">
    <text evidence="4">The sequence shown here is derived from an EMBL/GenBank/DDBJ whole genome shotgun (WGS) entry which is preliminary data.</text>
</comment>
<evidence type="ECO:0000259" key="3">
    <source>
        <dbReference type="Pfam" id="PF14016"/>
    </source>
</evidence>
<evidence type="ECO:0000313" key="4">
    <source>
        <dbReference type="EMBL" id="MDT0269613.1"/>
    </source>
</evidence>
<dbReference type="PROSITE" id="PS51257">
    <property type="entry name" value="PROKAR_LIPOPROTEIN"/>
    <property type="match status" value="1"/>
</dbReference>
<proteinExistence type="predicted"/>
<name>A0ABU2JX92_9ACTN</name>
<evidence type="ECO:0000256" key="1">
    <source>
        <dbReference type="SAM" id="MobiDB-lite"/>
    </source>
</evidence>
<keyword evidence="5" id="KW-1185">Reference proteome</keyword>
<feature type="chain" id="PRO_5047060978" evidence="2">
    <location>
        <begin position="27"/>
        <end position="235"/>
    </location>
</feature>
<keyword evidence="2" id="KW-0732">Signal</keyword>
<reference evidence="5" key="1">
    <citation type="submission" date="2023-07" db="EMBL/GenBank/DDBJ databases">
        <title>30 novel species of actinomycetes from the DSMZ collection.</title>
        <authorList>
            <person name="Nouioui I."/>
        </authorList>
    </citation>
    <scope>NUCLEOTIDE SEQUENCE [LARGE SCALE GENOMIC DNA]</scope>
    <source>
        <strain evidence="5">DSM 44915</strain>
    </source>
</reference>
<protein>
    <submittedName>
        <fullName evidence="4">DUF4232 domain-containing protein</fullName>
    </submittedName>
</protein>
<sequence length="235" mass="23703">MNASPLRRSRVLLATAAALAALSLTACEDEVASSGGGEEQTGQETPAEQDDAGTDDSADTGGTTGGDGDEAGEETGVEPGQGTLEGGAGEDGETPVSEPCTDSNTEVTLSPVERPINHLLLTVTNTGDEACNAYSAPAIGIDDAQAPLPRVQESVPHAVATLNPGESAYAGIITSSAEGGEGWTTSSLTLYFTGGEDEGSVGGPVDLPLPDGELYVDGAAAVTYWQTSLEDALMW</sequence>
<dbReference type="RefSeq" id="WP_311669697.1">
    <property type="nucleotide sequence ID" value="NZ_JAVREO010000018.1"/>
</dbReference>
<dbReference type="InterPro" id="IPR025326">
    <property type="entry name" value="DUF4232"/>
</dbReference>
<accession>A0ABU2JX92</accession>
<feature type="signal peptide" evidence="2">
    <location>
        <begin position="1"/>
        <end position="26"/>
    </location>
</feature>